<proteinExistence type="predicted"/>
<gene>
    <name evidence="1" type="ORF">B0J12DRAFT_731992</name>
</gene>
<keyword evidence="2" id="KW-1185">Reference proteome</keyword>
<evidence type="ECO:0008006" key="3">
    <source>
        <dbReference type="Google" id="ProtNLM"/>
    </source>
</evidence>
<protein>
    <recommendedName>
        <fullName evidence="3">TniQ protein</fullName>
    </recommendedName>
</protein>
<evidence type="ECO:0000313" key="2">
    <source>
        <dbReference type="Proteomes" id="UP000774617"/>
    </source>
</evidence>
<dbReference type="Proteomes" id="UP000774617">
    <property type="component" value="Unassembled WGS sequence"/>
</dbReference>
<sequence length="317" mass="36686">MSSQLLTDEQKEELRSILETGDALQVQQLVRIGLPDIDAYEILRKRLEKRQDDPEIWEQVGYKEERRKQRWLHNFQRCSACGTLVLTSSHKPFICGHLYCPWKPLTKEDYSCCPICGPLFDPLWGFLVRGRPQFSKVEWPSMPDNLSDETELRIFSSTVVQAHRQALQKIPIEALVSFALNGAPTGITSFLESHNDLATVVEESKTDVAKMWAWDRASREDHRFELLKQALQIGLEGKPEQWGVSTPAENFLYTKTLSPIREIFKQYSSSEFLEYLPLLSRRLIRDGVLDTNFSIYDEITKFCSQRADEGVVKVWLR</sequence>
<dbReference type="EMBL" id="JAGTJR010000039">
    <property type="protein sequence ID" value="KAH7033915.1"/>
    <property type="molecule type" value="Genomic_DNA"/>
</dbReference>
<comment type="caution">
    <text evidence="1">The sequence shown here is derived from an EMBL/GenBank/DDBJ whole genome shotgun (WGS) entry which is preliminary data.</text>
</comment>
<reference evidence="1 2" key="1">
    <citation type="journal article" date="2021" name="Nat. Commun.">
        <title>Genetic determinants of endophytism in the Arabidopsis root mycobiome.</title>
        <authorList>
            <person name="Mesny F."/>
            <person name="Miyauchi S."/>
            <person name="Thiergart T."/>
            <person name="Pickel B."/>
            <person name="Atanasova L."/>
            <person name="Karlsson M."/>
            <person name="Huettel B."/>
            <person name="Barry K.W."/>
            <person name="Haridas S."/>
            <person name="Chen C."/>
            <person name="Bauer D."/>
            <person name="Andreopoulos W."/>
            <person name="Pangilinan J."/>
            <person name="LaButti K."/>
            <person name="Riley R."/>
            <person name="Lipzen A."/>
            <person name="Clum A."/>
            <person name="Drula E."/>
            <person name="Henrissat B."/>
            <person name="Kohler A."/>
            <person name="Grigoriev I.V."/>
            <person name="Martin F.M."/>
            <person name="Hacquard S."/>
        </authorList>
    </citation>
    <scope>NUCLEOTIDE SEQUENCE [LARGE SCALE GENOMIC DNA]</scope>
    <source>
        <strain evidence="1 2">MPI-SDFR-AT-0080</strain>
    </source>
</reference>
<evidence type="ECO:0000313" key="1">
    <source>
        <dbReference type="EMBL" id="KAH7033915.1"/>
    </source>
</evidence>
<name>A0ABQ8FXG3_9PEZI</name>
<organism evidence="1 2">
    <name type="scientific">Macrophomina phaseolina</name>
    <dbReference type="NCBI Taxonomy" id="35725"/>
    <lineage>
        <taxon>Eukaryota</taxon>
        <taxon>Fungi</taxon>
        <taxon>Dikarya</taxon>
        <taxon>Ascomycota</taxon>
        <taxon>Pezizomycotina</taxon>
        <taxon>Dothideomycetes</taxon>
        <taxon>Dothideomycetes incertae sedis</taxon>
        <taxon>Botryosphaeriales</taxon>
        <taxon>Botryosphaeriaceae</taxon>
        <taxon>Macrophomina</taxon>
    </lineage>
</organism>
<accession>A0ABQ8FXG3</accession>